<dbReference type="AlphaFoldDB" id="X1APR5"/>
<feature type="non-terminal residue" evidence="1">
    <location>
        <position position="187"/>
    </location>
</feature>
<gene>
    <name evidence="1" type="ORF">S01H4_36200</name>
</gene>
<reference evidence="1" key="1">
    <citation type="journal article" date="2014" name="Front. Microbiol.">
        <title>High frequency of phylogenetically diverse reductive dehalogenase-homologous genes in deep subseafloor sedimentary metagenomes.</title>
        <authorList>
            <person name="Kawai M."/>
            <person name="Futagami T."/>
            <person name="Toyoda A."/>
            <person name="Takaki Y."/>
            <person name="Nishi S."/>
            <person name="Hori S."/>
            <person name="Arai W."/>
            <person name="Tsubouchi T."/>
            <person name="Morono Y."/>
            <person name="Uchiyama I."/>
            <person name="Ito T."/>
            <person name="Fujiyama A."/>
            <person name="Inagaki F."/>
            <person name="Takami H."/>
        </authorList>
    </citation>
    <scope>NUCLEOTIDE SEQUENCE</scope>
    <source>
        <strain evidence="1">Expedition CK06-06</strain>
    </source>
</reference>
<evidence type="ECO:0000313" key="1">
    <source>
        <dbReference type="EMBL" id="GAG84744.1"/>
    </source>
</evidence>
<comment type="caution">
    <text evidence="1">The sequence shown here is derived from an EMBL/GenBank/DDBJ whole genome shotgun (WGS) entry which is preliminary data.</text>
</comment>
<protein>
    <submittedName>
        <fullName evidence="1">Uncharacterized protein</fullName>
    </submittedName>
</protein>
<accession>X1APR5</accession>
<name>X1APR5_9ZZZZ</name>
<dbReference type="EMBL" id="BART01019324">
    <property type="protein sequence ID" value="GAG84744.1"/>
    <property type="molecule type" value="Genomic_DNA"/>
</dbReference>
<sequence>MSGKREKLSILQTLTVNNLKEICEKNKLKRYSGTKKELAKFMVDNLEISLEELKDICNIYRIDKLLGKIRDCRDHFLNKRVTIRCRDKNSPIVDVGGHRVMINNLGKEDFSYMCDDKCADYLYQVKRGSTPFCKHYAAAIAQLIYEKEVSPKDKINYIEGEVLEELLAVVNQRKKDEGEEITRRDIE</sequence>
<organism evidence="1">
    <name type="scientific">marine sediment metagenome</name>
    <dbReference type="NCBI Taxonomy" id="412755"/>
    <lineage>
        <taxon>unclassified sequences</taxon>
        <taxon>metagenomes</taxon>
        <taxon>ecological metagenomes</taxon>
    </lineage>
</organism>
<proteinExistence type="predicted"/>